<keyword evidence="3 10" id="KW-0813">Transport</keyword>
<protein>
    <submittedName>
        <fullName evidence="15">TonB-dependent siderophore receptor</fullName>
    </submittedName>
</protein>
<dbReference type="InterPro" id="IPR000531">
    <property type="entry name" value="Beta-barrel_TonB"/>
</dbReference>
<keyword evidence="9 10" id="KW-0998">Cell outer membrane</keyword>
<evidence type="ECO:0000256" key="8">
    <source>
        <dbReference type="ARBA" id="ARBA00023170"/>
    </source>
</evidence>
<dbReference type="PANTHER" id="PTHR32552:SF90">
    <property type="entry name" value="METAL-PSEUDOPALINE RECEPTOR CNTO"/>
    <property type="match status" value="1"/>
</dbReference>
<dbReference type="InterPro" id="IPR010105">
    <property type="entry name" value="TonB_sidphr_rcpt"/>
</dbReference>
<dbReference type="GO" id="GO:0015891">
    <property type="term" value="P:siderophore transport"/>
    <property type="evidence" value="ECO:0007669"/>
    <property type="project" value="InterPro"/>
</dbReference>
<keyword evidence="8 15" id="KW-0675">Receptor</keyword>
<keyword evidence="6 11" id="KW-0798">TonB box</keyword>
<evidence type="ECO:0000256" key="9">
    <source>
        <dbReference type="ARBA" id="ARBA00023237"/>
    </source>
</evidence>
<dbReference type="PROSITE" id="PS52016">
    <property type="entry name" value="TONB_DEPENDENT_REC_3"/>
    <property type="match status" value="1"/>
</dbReference>
<dbReference type="Pfam" id="PF00593">
    <property type="entry name" value="TonB_dep_Rec_b-barrel"/>
    <property type="match status" value="1"/>
</dbReference>
<dbReference type="GO" id="GO:0015344">
    <property type="term" value="F:siderophore uptake transmembrane transporter activity"/>
    <property type="evidence" value="ECO:0007669"/>
    <property type="project" value="TreeGrafter"/>
</dbReference>
<dbReference type="PANTHER" id="PTHR32552">
    <property type="entry name" value="FERRICHROME IRON RECEPTOR-RELATED"/>
    <property type="match status" value="1"/>
</dbReference>
<dbReference type="InterPro" id="IPR037066">
    <property type="entry name" value="Plug_dom_sf"/>
</dbReference>
<evidence type="ECO:0000256" key="4">
    <source>
        <dbReference type="ARBA" id="ARBA00022452"/>
    </source>
</evidence>
<dbReference type="Gene3D" id="2.170.130.10">
    <property type="entry name" value="TonB-dependent receptor, plug domain"/>
    <property type="match status" value="1"/>
</dbReference>
<evidence type="ECO:0000256" key="5">
    <source>
        <dbReference type="ARBA" id="ARBA00022692"/>
    </source>
</evidence>
<dbReference type="CDD" id="cd01347">
    <property type="entry name" value="ligand_gated_channel"/>
    <property type="match status" value="1"/>
</dbReference>
<evidence type="ECO:0000256" key="11">
    <source>
        <dbReference type="RuleBase" id="RU003357"/>
    </source>
</evidence>
<proteinExistence type="inferred from homology"/>
<feature type="domain" description="TonB-dependent receptor plug" evidence="14">
    <location>
        <begin position="55"/>
        <end position="158"/>
    </location>
</feature>
<keyword evidence="12" id="KW-0732">Signal</keyword>
<evidence type="ECO:0000256" key="2">
    <source>
        <dbReference type="ARBA" id="ARBA00009810"/>
    </source>
</evidence>
<dbReference type="Proteomes" id="UP000520156">
    <property type="component" value="Unassembled WGS sequence"/>
</dbReference>
<dbReference type="InterPro" id="IPR012910">
    <property type="entry name" value="Plug_dom"/>
</dbReference>
<keyword evidence="4 10" id="KW-1134">Transmembrane beta strand</keyword>
<feature type="chain" id="PRO_5031513231" evidence="12">
    <location>
        <begin position="26"/>
        <end position="716"/>
    </location>
</feature>
<evidence type="ECO:0000313" key="15">
    <source>
        <dbReference type="EMBL" id="MBC2652959.1"/>
    </source>
</evidence>
<dbReference type="InterPro" id="IPR039426">
    <property type="entry name" value="TonB-dep_rcpt-like"/>
</dbReference>
<evidence type="ECO:0000256" key="3">
    <source>
        <dbReference type="ARBA" id="ARBA00022448"/>
    </source>
</evidence>
<sequence>MNAFTRTSLAALAVAGLFPLATAQAAELEEEAAERPGEAITVTGLRQAYRGEFDTREIPQSIAVIETRTLQDNNILRLTDALDLNAGVARQNNFGGLWDAYAVRGFVGDENLPSGYLVNGFNGGRGFGGPRDVAGIQRIEILKGPNAALFGRGEPGGTVNLVTKRAQFGTTSGTASASYGSFATARGDADLNLAVTDGLAARLIGYYEQADSFRDTVETQRYGFLPSISVRLGAHTVLTYDLELTRQEVPFDRGVVAINGQLGRVARNRFLGEPGDGPIKARATGHQLQLQHSFSPAWSLLVGGSYRETSLAGFSTEAELAASRQKLFIDGQSLSRQRRFRDYDADHAVLRAELSGDATLAGLRHRVLIGADFDRFANGQLFLRVRPAANSGNPTDQAANIINVFAPVYGRFALPVPGPQTNRLDVQRAFGAYLQDQITLADSLQLRVGGRYDRFSLRSRNRTAGTEQSRTAERFSPQVGLVWTVDPALSLYASYGEGFRSNIGATATGAIFDPETSRAFEAGVKFGLLDNALTGTLAYFNLRKTNVLAADPANPGFSLPIGRAASQGFEFDLAGTLPGEVEVQVSYAYVDAEARADVLDPNFALQIRTGDRLINVPRHTFNLQASRPFAIGSTRLRVGAGLQHVGARLGEVGTRFELPAYTLARLFANWQLTDRIEVFAQVQNLFDTTYYTNSFAQLWVQPGTPRAASGGVRVRY</sequence>
<accession>A0A7X1FA39</accession>
<dbReference type="InterPro" id="IPR036942">
    <property type="entry name" value="Beta-barrel_TonB_sf"/>
</dbReference>
<evidence type="ECO:0000256" key="6">
    <source>
        <dbReference type="ARBA" id="ARBA00023077"/>
    </source>
</evidence>
<evidence type="ECO:0000259" key="14">
    <source>
        <dbReference type="Pfam" id="PF07715"/>
    </source>
</evidence>
<dbReference type="Pfam" id="PF07715">
    <property type="entry name" value="Plug"/>
    <property type="match status" value="1"/>
</dbReference>
<feature type="signal peptide" evidence="12">
    <location>
        <begin position="1"/>
        <end position="25"/>
    </location>
</feature>
<dbReference type="AlphaFoldDB" id="A0A7X1FA39"/>
<evidence type="ECO:0000259" key="13">
    <source>
        <dbReference type="Pfam" id="PF00593"/>
    </source>
</evidence>
<evidence type="ECO:0000256" key="12">
    <source>
        <dbReference type="SAM" id="SignalP"/>
    </source>
</evidence>
<keyword evidence="16" id="KW-1185">Reference proteome</keyword>
<keyword evidence="5 10" id="KW-0812">Transmembrane</keyword>
<evidence type="ECO:0000256" key="7">
    <source>
        <dbReference type="ARBA" id="ARBA00023136"/>
    </source>
</evidence>
<evidence type="ECO:0000313" key="16">
    <source>
        <dbReference type="Proteomes" id="UP000520156"/>
    </source>
</evidence>
<organism evidence="15 16">
    <name type="scientific">Novosphingobium aerophilum</name>
    <dbReference type="NCBI Taxonomy" id="2839843"/>
    <lineage>
        <taxon>Bacteria</taxon>
        <taxon>Pseudomonadati</taxon>
        <taxon>Pseudomonadota</taxon>
        <taxon>Alphaproteobacteria</taxon>
        <taxon>Sphingomonadales</taxon>
        <taxon>Sphingomonadaceae</taxon>
        <taxon>Novosphingobium</taxon>
    </lineage>
</organism>
<evidence type="ECO:0000256" key="1">
    <source>
        <dbReference type="ARBA" id="ARBA00004571"/>
    </source>
</evidence>
<gene>
    <name evidence="15" type="ORF">H7F49_14775</name>
</gene>
<dbReference type="GO" id="GO:0009279">
    <property type="term" value="C:cell outer membrane"/>
    <property type="evidence" value="ECO:0007669"/>
    <property type="project" value="UniProtKB-SubCell"/>
</dbReference>
<name>A0A7X1FA39_9SPHN</name>
<dbReference type="Gene3D" id="2.40.170.20">
    <property type="entry name" value="TonB-dependent receptor, beta-barrel domain"/>
    <property type="match status" value="1"/>
</dbReference>
<dbReference type="GO" id="GO:0038023">
    <property type="term" value="F:signaling receptor activity"/>
    <property type="evidence" value="ECO:0007669"/>
    <property type="project" value="InterPro"/>
</dbReference>
<comment type="similarity">
    <text evidence="2 10 11">Belongs to the TonB-dependent receptor family.</text>
</comment>
<dbReference type="EMBL" id="JACLAU010000030">
    <property type="protein sequence ID" value="MBC2652959.1"/>
    <property type="molecule type" value="Genomic_DNA"/>
</dbReference>
<keyword evidence="7 10" id="KW-0472">Membrane</keyword>
<dbReference type="SUPFAM" id="SSF56935">
    <property type="entry name" value="Porins"/>
    <property type="match status" value="1"/>
</dbReference>
<comment type="caution">
    <text evidence="15">The sequence shown here is derived from an EMBL/GenBank/DDBJ whole genome shotgun (WGS) entry which is preliminary data.</text>
</comment>
<feature type="domain" description="TonB-dependent receptor-like beta-barrel" evidence="13">
    <location>
        <begin position="232"/>
        <end position="685"/>
    </location>
</feature>
<evidence type="ECO:0000256" key="10">
    <source>
        <dbReference type="PROSITE-ProRule" id="PRU01360"/>
    </source>
</evidence>
<dbReference type="RefSeq" id="WP_185684346.1">
    <property type="nucleotide sequence ID" value="NZ_JACLAU010000030.1"/>
</dbReference>
<reference evidence="15 16" key="1">
    <citation type="submission" date="2020-08" db="EMBL/GenBank/DDBJ databases">
        <title>The genome sequence of Novosphingobium flavum 4Y4.</title>
        <authorList>
            <person name="Liu Y."/>
        </authorList>
    </citation>
    <scope>NUCLEOTIDE SEQUENCE [LARGE SCALE GENOMIC DNA]</scope>
    <source>
        <strain evidence="15 16">4Y4</strain>
    </source>
</reference>
<dbReference type="NCBIfam" id="TIGR01783">
    <property type="entry name" value="TonB-siderophor"/>
    <property type="match status" value="1"/>
</dbReference>
<comment type="subcellular location">
    <subcellularLocation>
        <location evidence="1 10">Cell outer membrane</location>
        <topology evidence="1 10">Multi-pass membrane protein</topology>
    </subcellularLocation>
</comment>